<dbReference type="RefSeq" id="WP_353567952.1">
    <property type="nucleotide sequence ID" value="NZ_BAABRI010000018.1"/>
</dbReference>
<accession>A0ABP9UQM8</accession>
<proteinExistence type="predicted"/>
<reference evidence="2 3" key="1">
    <citation type="submission" date="2024-02" db="EMBL/GenBank/DDBJ databases">
        <title>Haloferula sargassicola NBRC 104335.</title>
        <authorList>
            <person name="Ichikawa N."/>
            <person name="Katano-Makiyama Y."/>
            <person name="Hidaka K."/>
        </authorList>
    </citation>
    <scope>NUCLEOTIDE SEQUENCE [LARGE SCALE GENOMIC DNA]</scope>
    <source>
        <strain evidence="2 3">NBRC 104335</strain>
    </source>
</reference>
<dbReference type="Proteomes" id="UP001476282">
    <property type="component" value="Unassembled WGS sequence"/>
</dbReference>
<evidence type="ECO:0000313" key="2">
    <source>
        <dbReference type="EMBL" id="GAA5483848.1"/>
    </source>
</evidence>
<dbReference type="PANTHER" id="PTHR30399:SF1">
    <property type="entry name" value="UTP PYROPHOSPHATASE"/>
    <property type="match status" value="1"/>
</dbReference>
<protein>
    <recommendedName>
        <fullName evidence="1">YgjP-like metallopeptidase domain-containing protein</fullName>
    </recommendedName>
</protein>
<gene>
    <name evidence="2" type="ORF">Hsar01_03082</name>
</gene>
<name>A0ABP9UQM8_9BACT</name>
<dbReference type="InterPro" id="IPR002725">
    <property type="entry name" value="YgjP-like_metallopeptidase"/>
</dbReference>
<dbReference type="Gene3D" id="3.30.2010.10">
    <property type="entry name" value="Metalloproteases ('zincins'), catalytic domain"/>
    <property type="match status" value="1"/>
</dbReference>
<keyword evidence="3" id="KW-1185">Reference proteome</keyword>
<comment type="caution">
    <text evidence="2">The sequence shown here is derived from an EMBL/GenBank/DDBJ whole genome shotgun (WGS) entry which is preliminary data.</text>
</comment>
<evidence type="ECO:0000259" key="1">
    <source>
        <dbReference type="Pfam" id="PF01863"/>
    </source>
</evidence>
<organism evidence="2 3">
    <name type="scientific">Haloferula sargassicola</name>
    <dbReference type="NCBI Taxonomy" id="490096"/>
    <lineage>
        <taxon>Bacteria</taxon>
        <taxon>Pseudomonadati</taxon>
        <taxon>Verrucomicrobiota</taxon>
        <taxon>Verrucomicrobiia</taxon>
        <taxon>Verrucomicrobiales</taxon>
        <taxon>Verrucomicrobiaceae</taxon>
        <taxon>Haloferula</taxon>
    </lineage>
</organism>
<evidence type="ECO:0000313" key="3">
    <source>
        <dbReference type="Proteomes" id="UP001476282"/>
    </source>
</evidence>
<dbReference type="PANTHER" id="PTHR30399">
    <property type="entry name" value="UNCHARACTERIZED PROTEIN YGJP"/>
    <property type="match status" value="1"/>
</dbReference>
<sequence>MRDVHQIALGDFAATIERKDIRNIHLSVHPPDGAVRVSAPRHLSVDHLRAYVISKLDWIKQQRRQIQAQERESPREFTERESHYLWGKRYLLTLEEGSPGVELRPRKMILSARTGSSQEKRESILEGWYRGELRREAESMVERWARTMGVEVKTVFIQRMKTKWGSCNPARRTIRLNTELAKKPKECLEYLVVHELAHLIEPTHNERFVSLMDHYLPAWRERRQALNRLPVRHEQWRY</sequence>
<dbReference type="Pfam" id="PF01863">
    <property type="entry name" value="YgjP-like"/>
    <property type="match status" value="1"/>
</dbReference>
<dbReference type="CDD" id="cd07344">
    <property type="entry name" value="M48_yhfN_like"/>
    <property type="match status" value="1"/>
</dbReference>
<feature type="domain" description="YgjP-like metallopeptidase" evidence="1">
    <location>
        <begin position="26"/>
        <end position="228"/>
    </location>
</feature>
<dbReference type="EMBL" id="BAABRI010000018">
    <property type="protein sequence ID" value="GAA5483848.1"/>
    <property type="molecule type" value="Genomic_DNA"/>
</dbReference>
<dbReference type="InterPro" id="IPR053136">
    <property type="entry name" value="UTP_pyrophosphatase-like"/>
</dbReference>